<accession>A0A0J0XZ00</accession>
<sequence>MNARNFTSRQRMMLAMTWAAARRVIRACAANQKAPARDAGVMKRTIRGLMIDVGGEVGDRSNIWRRRTVEICDRATDPAGSVVPVESCPSRWRIKIRLHTRSRRTCRSARCSEACQGSAPRTRIRGRLPDDLPICAPRNGKARIPRTQDKRQD</sequence>
<keyword evidence="2" id="KW-1185">Reference proteome</keyword>
<evidence type="ECO:0000313" key="2">
    <source>
        <dbReference type="Proteomes" id="UP000053611"/>
    </source>
</evidence>
<proteinExistence type="predicted"/>
<gene>
    <name evidence="1" type="ORF">CC85DRAFT_59104</name>
</gene>
<reference evidence="1 2" key="1">
    <citation type="submission" date="2015-03" db="EMBL/GenBank/DDBJ databases">
        <title>Genomics and transcriptomics of the oil-accumulating basidiomycete yeast T. oleaginosus allow insights into substrate utilization and the diverse evolutionary trajectories of mating systems in fungi.</title>
        <authorList>
            <consortium name="DOE Joint Genome Institute"/>
            <person name="Kourist R."/>
            <person name="Kracht O."/>
            <person name="Bracharz F."/>
            <person name="Lipzen A."/>
            <person name="Nolan M."/>
            <person name="Ohm R."/>
            <person name="Grigoriev I."/>
            <person name="Sun S."/>
            <person name="Heitman J."/>
            <person name="Bruck T."/>
            <person name="Nowrousian M."/>
        </authorList>
    </citation>
    <scope>NUCLEOTIDE SEQUENCE [LARGE SCALE GENOMIC DNA]</scope>
    <source>
        <strain evidence="1 2">IBC0246</strain>
    </source>
</reference>
<dbReference type="GeneID" id="28987884"/>
<name>A0A0J0XZ00_9TREE</name>
<evidence type="ECO:0000313" key="1">
    <source>
        <dbReference type="EMBL" id="KLT46277.1"/>
    </source>
</evidence>
<dbReference type="AlphaFoldDB" id="A0A0J0XZ00"/>
<organism evidence="1 2">
    <name type="scientific">Cutaneotrichosporon oleaginosum</name>
    <dbReference type="NCBI Taxonomy" id="879819"/>
    <lineage>
        <taxon>Eukaryota</taxon>
        <taxon>Fungi</taxon>
        <taxon>Dikarya</taxon>
        <taxon>Basidiomycota</taxon>
        <taxon>Agaricomycotina</taxon>
        <taxon>Tremellomycetes</taxon>
        <taxon>Trichosporonales</taxon>
        <taxon>Trichosporonaceae</taxon>
        <taxon>Cutaneotrichosporon</taxon>
    </lineage>
</organism>
<dbReference type="RefSeq" id="XP_018282768.1">
    <property type="nucleotide sequence ID" value="XM_018427281.1"/>
</dbReference>
<dbReference type="Proteomes" id="UP000053611">
    <property type="component" value="Unassembled WGS sequence"/>
</dbReference>
<dbReference type="EMBL" id="KQ087178">
    <property type="protein sequence ID" value="KLT46277.1"/>
    <property type="molecule type" value="Genomic_DNA"/>
</dbReference>
<protein>
    <submittedName>
        <fullName evidence="1">Uncharacterized protein</fullName>
    </submittedName>
</protein>